<dbReference type="AlphaFoldDB" id="A0AA39QS24"/>
<reference evidence="1" key="1">
    <citation type="submission" date="2023-03" db="EMBL/GenBank/DDBJ databases">
        <title>Complete genome of Cladonia borealis.</title>
        <authorList>
            <person name="Park H."/>
        </authorList>
    </citation>
    <scope>NUCLEOTIDE SEQUENCE</scope>
    <source>
        <strain evidence="1">ANT050790</strain>
    </source>
</reference>
<dbReference type="EMBL" id="JAFEKC020000024">
    <property type="protein sequence ID" value="KAK0507406.1"/>
    <property type="molecule type" value="Genomic_DNA"/>
</dbReference>
<evidence type="ECO:0000313" key="1">
    <source>
        <dbReference type="EMBL" id="KAK0507406.1"/>
    </source>
</evidence>
<name>A0AA39QS24_9LECA</name>
<sequence>MPDYSTSITLVNNLPCKLTLVSKSMSDGYWDTAPPDTVNANSTVTFKAKDSVGFYGSKGSFTYKIVDDTVEKTVQLSCNFDDPTGDNDNVCDAGTDVLKNLYKVDIRSFPKRDHPLKVTITLSYKDISFNMTITNLYLVNAVTSILNSKDKLIVYSPGVYDQSKAVEIWNHDWSDDTVKDASYSGVQGSYDPVSTDALRGSADLLAKLSYDDNLNDIPLKLVGTMNRKTVVDTGSQKLYHNKETPLLTFPAKNAGTAWGIGGDISWQLTLQPTGKSASLCSTRVEIYGLNKSLPKFYNNGVPVKLLRWVVMPAPSKLSEYTVYVANSVFSKTGFKFDSINGASGFGVTALGANFNVSTWLKLMNSNSSYRVNQYDQTAAVQVSLALAPFSSNPANQWVYLTPYGYINTTQIIGWSGNCNNPLFKEKTDKMELKTNDTDRTAFVDYTFFLSSSSNVVDATIGPYTGTQSVSSYLDATLDKQTNLYLDESKKPQTWGEASDAKYSSGLDTLDSVAASSPTSSSPALRSPLYTARIEKLMDLAINLTDRPPALPSLSDFRALEHHLISSFSNSKLLHSTTRLSPVCSETQICLDLGPVDVLITVTVFHDHNGAVRGMADHLVTYSAPIDTLFARPEAGKVKEKGQLTLSTVADSALHRTLWVRDNKFITAASLTEGFNGIEALAEKLDGFFEDGEAPSSGDGEGENNGAEQAAMPVLRGLHVVREKESDQIGTGEQFSVFADIDGCGLARVSTSTSAIHLIDQDLTQMKFTFQALESGRAKIFFIFMHQSSHRVICGDLEVEVVDN</sequence>
<proteinExistence type="predicted"/>
<dbReference type="Gene3D" id="2.60.270.50">
    <property type="match status" value="1"/>
</dbReference>
<comment type="caution">
    <text evidence="1">The sequence shown here is derived from an EMBL/GenBank/DDBJ whole genome shotgun (WGS) entry which is preliminary data.</text>
</comment>
<keyword evidence="2" id="KW-1185">Reference proteome</keyword>
<gene>
    <name evidence="1" type="ORF">JMJ35_010444</name>
</gene>
<dbReference type="Proteomes" id="UP001166286">
    <property type="component" value="Unassembled WGS sequence"/>
</dbReference>
<organism evidence="1 2">
    <name type="scientific">Cladonia borealis</name>
    <dbReference type="NCBI Taxonomy" id="184061"/>
    <lineage>
        <taxon>Eukaryota</taxon>
        <taxon>Fungi</taxon>
        <taxon>Dikarya</taxon>
        <taxon>Ascomycota</taxon>
        <taxon>Pezizomycotina</taxon>
        <taxon>Lecanoromycetes</taxon>
        <taxon>OSLEUM clade</taxon>
        <taxon>Lecanoromycetidae</taxon>
        <taxon>Lecanorales</taxon>
        <taxon>Lecanorineae</taxon>
        <taxon>Cladoniaceae</taxon>
        <taxon>Cladonia</taxon>
    </lineage>
</organism>
<protein>
    <submittedName>
        <fullName evidence="1">Uncharacterized protein</fullName>
    </submittedName>
</protein>
<evidence type="ECO:0000313" key="2">
    <source>
        <dbReference type="Proteomes" id="UP001166286"/>
    </source>
</evidence>
<accession>A0AA39QS24</accession>